<keyword evidence="3 5" id="KW-0378">Hydrolase</keyword>
<dbReference type="Pfam" id="PF03572">
    <property type="entry name" value="Peptidase_S41"/>
    <property type="match status" value="1"/>
</dbReference>
<keyword evidence="2 5" id="KW-0645">Protease</keyword>
<dbReference type="Gene3D" id="2.30.42.10">
    <property type="match status" value="1"/>
</dbReference>
<dbReference type="SUPFAM" id="SSF50156">
    <property type="entry name" value="PDZ domain-like"/>
    <property type="match status" value="1"/>
</dbReference>
<dbReference type="Gene3D" id="3.90.226.10">
    <property type="entry name" value="2-enoyl-CoA Hydratase, Chain A, domain 1"/>
    <property type="match status" value="1"/>
</dbReference>
<protein>
    <submittedName>
        <fullName evidence="7">S41 family peptidase</fullName>
    </submittedName>
</protein>
<dbReference type="SMART" id="SM00228">
    <property type="entry name" value="PDZ"/>
    <property type="match status" value="1"/>
</dbReference>
<dbReference type="InterPro" id="IPR036034">
    <property type="entry name" value="PDZ_sf"/>
</dbReference>
<dbReference type="PANTHER" id="PTHR32060">
    <property type="entry name" value="TAIL-SPECIFIC PROTEASE"/>
    <property type="match status" value="1"/>
</dbReference>
<dbReference type="GO" id="GO:0006508">
    <property type="term" value="P:proteolysis"/>
    <property type="evidence" value="ECO:0007669"/>
    <property type="project" value="UniProtKB-KW"/>
</dbReference>
<dbReference type="SUPFAM" id="SSF52096">
    <property type="entry name" value="ClpP/crotonase"/>
    <property type="match status" value="1"/>
</dbReference>
<evidence type="ECO:0000256" key="5">
    <source>
        <dbReference type="RuleBase" id="RU004404"/>
    </source>
</evidence>
<feature type="domain" description="PDZ" evidence="6">
    <location>
        <begin position="73"/>
        <end position="166"/>
    </location>
</feature>
<name>A0A556N750_9FLAO</name>
<dbReference type="Gene3D" id="3.30.750.44">
    <property type="match status" value="1"/>
</dbReference>
<dbReference type="InterPro" id="IPR029045">
    <property type="entry name" value="ClpP/crotonase-like_dom_sf"/>
</dbReference>
<dbReference type="AlphaFoldDB" id="A0A556N750"/>
<dbReference type="Pfam" id="PF17820">
    <property type="entry name" value="PDZ_6"/>
    <property type="match status" value="1"/>
</dbReference>
<evidence type="ECO:0000313" key="8">
    <source>
        <dbReference type="Proteomes" id="UP000316008"/>
    </source>
</evidence>
<dbReference type="InterPro" id="IPR004447">
    <property type="entry name" value="Peptidase_S41A"/>
</dbReference>
<dbReference type="SMART" id="SM00245">
    <property type="entry name" value="TSPc"/>
    <property type="match status" value="1"/>
</dbReference>
<dbReference type="Proteomes" id="UP000316008">
    <property type="component" value="Unassembled WGS sequence"/>
</dbReference>
<evidence type="ECO:0000256" key="1">
    <source>
        <dbReference type="ARBA" id="ARBA00009179"/>
    </source>
</evidence>
<dbReference type="GO" id="GO:0007165">
    <property type="term" value="P:signal transduction"/>
    <property type="evidence" value="ECO:0007669"/>
    <property type="project" value="TreeGrafter"/>
</dbReference>
<dbReference type="GO" id="GO:0030288">
    <property type="term" value="C:outer membrane-bounded periplasmic space"/>
    <property type="evidence" value="ECO:0007669"/>
    <property type="project" value="TreeGrafter"/>
</dbReference>
<accession>A0A556N750</accession>
<dbReference type="PANTHER" id="PTHR32060:SF30">
    <property type="entry name" value="CARBOXY-TERMINAL PROCESSING PROTEASE CTPA"/>
    <property type="match status" value="1"/>
</dbReference>
<evidence type="ECO:0000256" key="3">
    <source>
        <dbReference type="ARBA" id="ARBA00022801"/>
    </source>
</evidence>
<dbReference type="InterPro" id="IPR001478">
    <property type="entry name" value="PDZ"/>
</dbReference>
<proteinExistence type="inferred from homology"/>
<keyword evidence="8" id="KW-1185">Reference proteome</keyword>
<gene>
    <name evidence="7" type="ORF">FO442_01875</name>
</gene>
<dbReference type="InterPro" id="IPR041489">
    <property type="entry name" value="PDZ_6"/>
</dbReference>
<dbReference type="GO" id="GO:0004175">
    <property type="term" value="F:endopeptidase activity"/>
    <property type="evidence" value="ECO:0007669"/>
    <property type="project" value="TreeGrafter"/>
</dbReference>
<dbReference type="RefSeq" id="WP_144331438.1">
    <property type="nucleotide sequence ID" value="NZ_VLPL01000001.1"/>
</dbReference>
<keyword evidence="4 5" id="KW-0720">Serine protease</keyword>
<dbReference type="PROSITE" id="PS50106">
    <property type="entry name" value="PDZ"/>
    <property type="match status" value="1"/>
</dbReference>
<evidence type="ECO:0000256" key="2">
    <source>
        <dbReference type="ARBA" id="ARBA00022670"/>
    </source>
</evidence>
<comment type="similarity">
    <text evidence="1 5">Belongs to the peptidase S41A family.</text>
</comment>
<evidence type="ECO:0000313" key="7">
    <source>
        <dbReference type="EMBL" id="TSJ47903.1"/>
    </source>
</evidence>
<dbReference type="CDD" id="cd07560">
    <property type="entry name" value="Peptidase_S41_CPP"/>
    <property type="match status" value="1"/>
</dbReference>
<reference evidence="7 8" key="1">
    <citation type="submission" date="2019-07" db="EMBL/GenBank/DDBJ databases">
        <authorList>
            <person name="Huq M.A."/>
        </authorList>
    </citation>
    <scope>NUCLEOTIDE SEQUENCE [LARGE SCALE GENOMIC DNA]</scope>
    <source>
        <strain evidence="7 8">MAH-3</strain>
    </source>
</reference>
<dbReference type="CDD" id="cd06782">
    <property type="entry name" value="cpPDZ_CPP-like"/>
    <property type="match status" value="1"/>
</dbReference>
<dbReference type="GO" id="GO:0008236">
    <property type="term" value="F:serine-type peptidase activity"/>
    <property type="evidence" value="ECO:0007669"/>
    <property type="project" value="UniProtKB-KW"/>
</dbReference>
<dbReference type="InterPro" id="IPR005151">
    <property type="entry name" value="Tail-specific_protease"/>
</dbReference>
<comment type="caution">
    <text evidence="7">The sequence shown here is derived from an EMBL/GenBank/DDBJ whole genome shotgun (WGS) entry which is preliminary data.</text>
</comment>
<evidence type="ECO:0000259" key="6">
    <source>
        <dbReference type="PROSITE" id="PS50106"/>
    </source>
</evidence>
<dbReference type="NCBIfam" id="TIGR00225">
    <property type="entry name" value="prc"/>
    <property type="match status" value="1"/>
</dbReference>
<sequence length="537" mass="60510">MKYGGVLLILGLSINSFISFAQKVPTEPKSPSNGQRLDEIFTYVDKLYVDPVNDKELMDAAIVAMLEKLDPHTVYIPKDEVDAANVAIDGSFVGIGVRFQILKDTLMVVETIVGGPSEKLGIRAGDKIVAIDGQSVAGIGLKNNQVREKLLGEAGTKVRVDIMRKAQKKLINYIITRDKVPVNSVDCAYMVSPKIGYLKLTSFSRSSHDEIKKGLDKLKARGMESLILDLQGNGGGLLYAAQLIADEFLSDNKLIVYSEGRAQPRQDLNAGRSGSWEKGKVIVLIDDNSASASEILSGAIQDWDRGLIVGRRSYGKGLVQRPIDLSDGSQMRLTIARYFTPSGRFIQRSYENIDDYKNEYMRRFMHGEFSHLDSIKLPDSLKFETRVTKRAVYGGGGIMPDFFVPIDTSEITDLYRNTIQNGAFTSFPLTYVDKNRDDLHKKYETVDQFIANFKVDKQLMDEFFAYVKKENKDFEFNEDQYKISKDIMELRLKATIANDLYGIEAFYMIYNKKNEILQKAIQLLESNEYDKQKLALN</sequence>
<dbReference type="OrthoDB" id="9812068at2"/>
<dbReference type="EMBL" id="VLPL01000001">
    <property type="protein sequence ID" value="TSJ47903.1"/>
    <property type="molecule type" value="Genomic_DNA"/>
</dbReference>
<organism evidence="7 8">
    <name type="scientific">Fluviicola chungangensis</name>
    <dbReference type="NCBI Taxonomy" id="2597671"/>
    <lineage>
        <taxon>Bacteria</taxon>
        <taxon>Pseudomonadati</taxon>
        <taxon>Bacteroidota</taxon>
        <taxon>Flavobacteriia</taxon>
        <taxon>Flavobacteriales</taxon>
        <taxon>Crocinitomicaceae</taxon>
        <taxon>Fluviicola</taxon>
    </lineage>
</organism>
<evidence type="ECO:0000256" key="4">
    <source>
        <dbReference type="ARBA" id="ARBA00022825"/>
    </source>
</evidence>